<evidence type="ECO:0000313" key="10">
    <source>
        <dbReference type="Proteomes" id="UP000827092"/>
    </source>
</evidence>
<dbReference type="GO" id="GO:0016787">
    <property type="term" value="F:hydrolase activity"/>
    <property type="evidence" value="ECO:0007669"/>
    <property type="project" value="UniProtKB-KW"/>
</dbReference>
<keyword evidence="4" id="KW-0540">Nuclease</keyword>
<evidence type="ECO:0000259" key="8">
    <source>
        <dbReference type="Pfam" id="PF13359"/>
    </source>
</evidence>
<dbReference type="Proteomes" id="UP000827092">
    <property type="component" value="Unassembled WGS sequence"/>
</dbReference>
<evidence type="ECO:0000256" key="2">
    <source>
        <dbReference type="ARBA" id="ARBA00004123"/>
    </source>
</evidence>
<evidence type="ECO:0000256" key="4">
    <source>
        <dbReference type="ARBA" id="ARBA00022722"/>
    </source>
</evidence>
<protein>
    <recommendedName>
        <fullName evidence="8">DDE Tnp4 domain-containing protein</fullName>
    </recommendedName>
</protein>
<organism evidence="9 10">
    <name type="scientific">Oedothorax gibbosus</name>
    <dbReference type="NCBI Taxonomy" id="931172"/>
    <lineage>
        <taxon>Eukaryota</taxon>
        <taxon>Metazoa</taxon>
        <taxon>Ecdysozoa</taxon>
        <taxon>Arthropoda</taxon>
        <taxon>Chelicerata</taxon>
        <taxon>Arachnida</taxon>
        <taxon>Araneae</taxon>
        <taxon>Araneomorphae</taxon>
        <taxon>Entelegynae</taxon>
        <taxon>Araneoidea</taxon>
        <taxon>Linyphiidae</taxon>
        <taxon>Erigoninae</taxon>
        <taxon>Oedothorax</taxon>
    </lineage>
</organism>
<evidence type="ECO:0000256" key="1">
    <source>
        <dbReference type="ARBA" id="ARBA00001968"/>
    </source>
</evidence>
<dbReference type="GO" id="GO:0004518">
    <property type="term" value="F:nuclease activity"/>
    <property type="evidence" value="ECO:0007669"/>
    <property type="project" value="UniProtKB-KW"/>
</dbReference>
<keyword evidence="7" id="KW-0539">Nucleus</keyword>
<dbReference type="Pfam" id="PF13359">
    <property type="entry name" value="DDE_Tnp_4"/>
    <property type="match status" value="1"/>
</dbReference>
<evidence type="ECO:0000256" key="6">
    <source>
        <dbReference type="ARBA" id="ARBA00022801"/>
    </source>
</evidence>
<keyword evidence="5" id="KW-0479">Metal-binding</keyword>
<dbReference type="PANTHER" id="PTHR22930:SF269">
    <property type="entry name" value="NUCLEASE HARBI1-LIKE PROTEIN"/>
    <property type="match status" value="1"/>
</dbReference>
<dbReference type="GO" id="GO:0005634">
    <property type="term" value="C:nucleus"/>
    <property type="evidence" value="ECO:0007669"/>
    <property type="project" value="UniProtKB-SubCell"/>
</dbReference>
<gene>
    <name evidence="9" type="ORF">JTE90_019972</name>
</gene>
<keyword evidence="6" id="KW-0378">Hydrolase</keyword>
<name>A0AAV6TJ82_9ARAC</name>
<dbReference type="InterPro" id="IPR045249">
    <property type="entry name" value="HARBI1-like"/>
</dbReference>
<dbReference type="InterPro" id="IPR027806">
    <property type="entry name" value="HARBI1_dom"/>
</dbReference>
<comment type="caution">
    <text evidence="9">The sequence shown here is derived from an EMBL/GenBank/DDBJ whole genome shotgun (WGS) entry which is preliminary data.</text>
</comment>
<comment type="similarity">
    <text evidence="3">Belongs to the HARBI1 family.</text>
</comment>
<feature type="non-terminal residue" evidence="9">
    <location>
        <position position="1"/>
    </location>
</feature>
<evidence type="ECO:0000256" key="7">
    <source>
        <dbReference type="ARBA" id="ARBA00023242"/>
    </source>
</evidence>
<dbReference type="AlphaFoldDB" id="A0AAV6TJ82"/>
<reference evidence="9 10" key="1">
    <citation type="journal article" date="2022" name="Nat. Ecol. Evol.">
        <title>A masculinizing supergene underlies an exaggerated male reproductive morph in a spider.</title>
        <authorList>
            <person name="Hendrickx F."/>
            <person name="De Corte Z."/>
            <person name="Sonet G."/>
            <person name="Van Belleghem S.M."/>
            <person name="Kostlbacher S."/>
            <person name="Vangestel C."/>
        </authorList>
    </citation>
    <scope>NUCLEOTIDE SEQUENCE [LARGE SCALE GENOMIC DNA]</scope>
    <source>
        <strain evidence="9">W744_W776</strain>
    </source>
</reference>
<comment type="subcellular location">
    <subcellularLocation>
        <location evidence="2">Nucleus</location>
    </subcellularLocation>
</comment>
<feature type="domain" description="DDE Tnp4" evidence="8">
    <location>
        <begin position="66"/>
        <end position="230"/>
    </location>
</feature>
<evidence type="ECO:0000256" key="3">
    <source>
        <dbReference type="ARBA" id="ARBA00006958"/>
    </source>
</evidence>
<keyword evidence="10" id="KW-1185">Reference proteome</keyword>
<evidence type="ECO:0000256" key="5">
    <source>
        <dbReference type="ARBA" id="ARBA00022723"/>
    </source>
</evidence>
<dbReference type="EMBL" id="JAFNEN010003612">
    <property type="protein sequence ID" value="KAG8171733.1"/>
    <property type="molecule type" value="Genomic_DNA"/>
</dbReference>
<comment type="cofactor">
    <cofactor evidence="1">
        <name>a divalent metal cation</name>
        <dbReference type="ChEBI" id="CHEBI:60240"/>
    </cofactor>
</comment>
<dbReference type="PANTHER" id="PTHR22930">
    <property type="match status" value="1"/>
</dbReference>
<sequence>ETQTSLHFQFRMGIGTICGILMEVCTAIFSTMRADVIPTPSTEEEWREISSDFWELWNFPHCIGAMDGKHIKISPPPNSGSIFFNYKGDFSLVLLALVDAKLKFTFVDVGTNGRISDGGVWDKCALKAALSHNNLQKPNATVLPGTRVKVPSVIVADDAFPLTTTIMKPYPGRGMSHEERIFNYRLSRARRVSENAFGILANRFRLFQTTIYGTPAKVKAYVLAACCLHNFLRMRILEREGMDAIQGEQLMTETENSEWQQRALAFVPLQRGNWRGNQQAKLVRHKFTVFQLD</sequence>
<dbReference type="GO" id="GO:0046872">
    <property type="term" value="F:metal ion binding"/>
    <property type="evidence" value="ECO:0007669"/>
    <property type="project" value="UniProtKB-KW"/>
</dbReference>
<proteinExistence type="inferred from homology"/>
<evidence type="ECO:0000313" key="9">
    <source>
        <dbReference type="EMBL" id="KAG8171733.1"/>
    </source>
</evidence>
<accession>A0AAV6TJ82</accession>